<evidence type="ECO:0000313" key="2">
    <source>
        <dbReference type="Proteomes" id="UP000004778"/>
    </source>
</evidence>
<sequence length="101" mass="11173">MSKQRFLPMVRGRMRVEHVAVLGQTYTDDHHHEVTPAHLLCEPDQEMSMHGRPHGYDAGALDLLLDKDRVCRDCAAAVRRVQAGVDELGTPSMLELLGGVG</sequence>
<evidence type="ECO:0000313" key="1">
    <source>
        <dbReference type="EMBL" id="EEH65929.1"/>
    </source>
</evidence>
<reference evidence="1 2" key="1">
    <citation type="submission" date="2009-01" db="EMBL/GenBank/DDBJ databases">
        <authorList>
            <person name="Qin X."/>
            <person name="Bachman B."/>
            <person name="Battles P."/>
            <person name="Bell A."/>
            <person name="Bess C."/>
            <person name="Bickham C."/>
            <person name="Chaboub L."/>
            <person name="Chen D."/>
            <person name="Coyle M."/>
            <person name="Deiros D.R."/>
            <person name="Dinh H."/>
            <person name="Forbes L."/>
            <person name="Fowler G."/>
            <person name="Francisco L."/>
            <person name="Fu Q."/>
            <person name="Gubbala S."/>
            <person name="Hale W."/>
            <person name="Han Y."/>
            <person name="Hemphill L."/>
            <person name="Highlander S.K."/>
            <person name="Hirani K."/>
            <person name="Hogues M."/>
            <person name="Jackson L."/>
            <person name="Jakkamsetti A."/>
            <person name="Javaid M."/>
            <person name="Jiang H."/>
            <person name="Korchina V."/>
            <person name="Kovar C."/>
            <person name="Lara F."/>
            <person name="Lee S."/>
            <person name="Mata R."/>
            <person name="Mathew T."/>
            <person name="Moen C."/>
            <person name="Morales K."/>
            <person name="Munidasa M."/>
            <person name="Nazareth L."/>
            <person name="Ngo R."/>
            <person name="Nguyen L."/>
            <person name="Okwuonu G."/>
            <person name="Ongeri F."/>
            <person name="Patil S."/>
            <person name="Petrosino J."/>
            <person name="Pham C."/>
            <person name="Pham P."/>
            <person name="Pu L.-L."/>
            <person name="Puazo M."/>
            <person name="Raj R."/>
            <person name="Reid J."/>
            <person name="Rouhana J."/>
            <person name="Saada N."/>
            <person name="Shang Y."/>
            <person name="Simmons D."/>
            <person name="Thornton R."/>
            <person name="Warren J."/>
            <person name="Weissenberger G."/>
            <person name="Zhang J."/>
            <person name="Zhang L."/>
            <person name="Zhou C."/>
            <person name="Zhu D."/>
            <person name="Muzny D."/>
            <person name="Worley K."/>
            <person name="Gibbs R."/>
        </authorList>
    </citation>
    <scope>NUCLEOTIDE SEQUENCE [LARGE SCALE GENOMIC DNA]</scope>
    <source>
        <strain evidence="1 2">DSM 15434</strain>
    </source>
</reference>
<keyword evidence="2" id="KW-1185">Reference proteome</keyword>
<proteinExistence type="predicted"/>
<organism evidence="1 2">
    <name type="scientific">Actinomyces urogenitalis DSM 15434</name>
    <dbReference type="NCBI Taxonomy" id="525246"/>
    <lineage>
        <taxon>Bacteria</taxon>
        <taxon>Bacillati</taxon>
        <taxon>Actinomycetota</taxon>
        <taxon>Actinomycetes</taxon>
        <taxon>Actinomycetales</taxon>
        <taxon>Actinomycetaceae</taxon>
        <taxon>Actinomyces</taxon>
    </lineage>
</organism>
<dbReference type="HOGENOM" id="CLU_2285423_0_0_11"/>
<dbReference type="RefSeq" id="WP_006548191.1">
    <property type="nucleotide sequence ID" value="NZ_DS999574.1"/>
</dbReference>
<name>C0W5T3_9ACTO</name>
<protein>
    <submittedName>
        <fullName evidence="1">Uncharacterized protein</fullName>
    </submittedName>
</protein>
<comment type="caution">
    <text evidence="1">The sequence shown here is derived from an EMBL/GenBank/DDBJ whole genome shotgun (WGS) entry which is preliminary data.</text>
</comment>
<dbReference type="EMBL" id="ACFH01000095">
    <property type="protein sequence ID" value="EEH65929.1"/>
    <property type="molecule type" value="Genomic_DNA"/>
</dbReference>
<accession>C0W5T3</accession>
<dbReference type="Proteomes" id="UP000004778">
    <property type="component" value="Unassembled WGS sequence"/>
</dbReference>
<dbReference type="AlphaFoldDB" id="C0W5T3"/>
<gene>
    <name evidence="1" type="ORF">HMPREF0058_1227</name>
</gene>